<dbReference type="PROSITE" id="PS01063">
    <property type="entry name" value="SIGMA70_ECF"/>
    <property type="match status" value="1"/>
</dbReference>
<dbReference type="InterPro" id="IPR013325">
    <property type="entry name" value="RNA_pol_sigma_r2"/>
</dbReference>
<evidence type="ECO:0000256" key="4">
    <source>
        <dbReference type="ARBA" id="ARBA00023163"/>
    </source>
</evidence>
<keyword evidence="8" id="KW-1185">Reference proteome</keyword>
<dbReference type="PANTHER" id="PTHR43133:SF51">
    <property type="entry name" value="RNA POLYMERASE SIGMA FACTOR"/>
    <property type="match status" value="1"/>
</dbReference>
<dbReference type="Gene3D" id="1.10.1740.10">
    <property type="match status" value="1"/>
</dbReference>
<dbReference type="Proteomes" id="UP001241758">
    <property type="component" value="Unassembled WGS sequence"/>
</dbReference>
<dbReference type="InterPro" id="IPR039425">
    <property type="entry name" value="RNA_pol_sigma-70-like"/>
</dbReference>
<keyword evidence="2 5" id="KW-0731">Sigma factor</keyword>
<name>A0ABT6WY28_9ACTN</name>
<evidence type="ECO:0000313" key="7">
    <source>
        <dbReference type="EMBL" id="MDI6104639.1"/>
    </source>
</evidence>
<comment type="similarity">
    <text evidence="5">Belongs to the sigma-70 factor family. ECF subfamily.</text>
</comment>
<reference evidence="7 8" key="1">
    <citation type="submission" date="2023-05" db="EMBL/GenBank/DDBJ databases">
        <title>Actinoplanes sp. NEAU-A12 genome sequencing.</title>
        <authorList>
            <person name="Wang Z.-S."/>
        </authorList>
    </citation>
    <scope>NUCLEOTIDE SEQUENCE [LARGE SCALE GENOMIC DNA]</scope>
    <source>
        <strain evidence="7 8">NEAU-A12</strain>
    </source>
</reference>
<keyword evidence="4 5" id="KW-0804">Transcription</keyword>
<proteinExistence type="inferred from homology"/>
<evidence type="ECO:0000259" key="6">
    <source>
        <dbReference type="Pfam" id="PF04542"/>
    </source>
</evidence>
<feature type="domain" description="RNA polymerase sigma-70 region 2" evidence="6">
    <location>
        <begin position="27"/>
        <end position="93"/>
    </location>
</feature>
<evidence type="ECO:0000256" key="1">
    <source>
        <dbReference type="ARBA" id="ARBA00023015"/>
    </source>
</evidence>
<dbReference type="InterPro" id="IPR014284">
    <property type="entry name" value="RNA_pol_sigma-70_dom"/>
</dbReference>
<accession>A0ABT6WY28</accession>
<dbReference type="EMBL" id="JASCTH010000035">
    <property type="protein sequence ID" value="MDI6104639.1"/>
    <property type="molecule type" value="Genomic_DNA"/>
</dbReference>
<evidence type="ECO:0000256" key="3">
    <source>
        <dbReference type="ARBA" id="ARBA00023125"/>
    </source>
</evidence>
<dbReference type="NCBIfam" id="TIGR02937">
    <property type="entry name" value="sigma70-ECF"/>
    <property type="match status" value="1"/>
</dbReference>
<protein>
    <recommendedName>
        <fullName evidence="5">RNA polymerase sigma factor</fullName>
    </recommendedName>
</protein>
<comment type="caution">
    <text evidence="7">The sequence shown here is derived from an EMBL/GenBank/DDBJ whole genome shotgun (WGS) entry which is preliminary data.</text>
</comment>
<dbReference type="RefSeq" id="WP_282766042.1">
    <property type="nucleotide sequence ID" value="NZ_JASCTH010000035.1"/>
</dbReference>
<dbReference type="PANTHER" id="PTHR43133">
    <property type="entry name" value="RNA POLYMERASE ECF-TYPE SIGMA FACTO"/>
    <property type="match status" value="1"/>
</dbReference>
<dbReference type="InterPro" id="IPR007627">
    <property type="entry name" value="RNA_pol_sigma70_r2"/>
</dbReference>
<keyword evidence="3 5" id="KW-0238">DNA-binding</keyword>
<dbReference type="InterPro" id="IPR000838">
    <property type="entry name" value="RNA_pol_sigma70_ECF_CS"/>
</dbReference>
<evidence type="ECO:0000256" key="2">
    <source>
        <dbReference type="ARBA" id="ARBA00023082"/>
    </source>
</evidence>
<dbReference type="Pfam" id="PF04542">
    <property type="entry name" value="Sigma70_r2"/>
    <property type="match status" value="1"/>
</dbReference>
<evidence type="ECO:0000256" key="5">
    <source>
        <dbReference type="RuleBase" id="RU000716"/>
    </source>
</evidence>
<gene>
    <name evidence="7" type="ORF">QLQ12_39215</name>
</gene>
<keyword evidence="1 5" id="KW-0805">Transcription regulation</keyword>
<organism evidence="7 8">
    <name type="scientific">Actinoplanes sandaracinus</name>
    <dbReference type="NCBI Taxonomy" id="3045177"/>
    <lineage>
        <taxon>Bacteria</taxon>
        <taxon>Bacillati</taxon>
        <taxon>Actinomycetota</taxon>
        <taxon>Actinomycetes</taxon>
        <taxon>Micromonosporales</taxon>
        <taxon>Micromonosporaceae</taxon>
        <taxon>Actinoplanes</taxon>
    </lineage>
</organism>
<dbReference type="SUPFAM" id="SSF88946">
    <property type="entry name" value="Sigma2 domain of RNA polymerase sigma factors"/>
    <property type="match status" value="1"/>
</dbReference>
<sequence length="296" mass="32742">MTPASEVSETSLVVSAQAGDRRALDELVTACLPAVYTIVRRALGGLPDVDDVVQEAMLRVLREIRTLRVPESFRPWLATIVTRQISTNLHRRQADLQRTAPLDEATGLPDVEAEDLALTNVQLSGHRRQAVRASRWLDPGDRALLSLWWRETAGQLTRTELAAALGTSVAHAGVRVQRMRHQLELSRALVAALEARPRCARLTAAREQWDGVPSPLWRKRITRHTRSCPVCAGAAGELVPLERLILVLALFSVPVACRLPPPSPRRSPGVAEPRHPGVGADRRPYWVVAGKRSWTR</sequence>
<evidence type="ECO:0000313" key="8">
    <source>
        <dbReference type="Proteomes" id="UP001241758"/>
    </source>
</evidence>